<name>A0A1I4Q8N6_9BACI</name>
<dbReference type="EMBL" id="FOTY01000038">
    <property type="protein sequence ID" value="SFM36417.1"/>
    <property type="molecule type" value="Genomic_DNA"/>
</dbReference>
<dbReference type="PROSITE" id="PS51272">
    <property type="entry name" value="SLH"/>
    <property type="match status" value="3"/>
</dbReference>
<proteinExistence type="predicted"/>
<organism evidence="4 5">
    <name type="scientific">Salibacterium qingdaonense</name>
    <dbReference type="NCBI Taxonomy" id="266892"/>
    <lineage>
        <taxon>Bacteria</taxon>
        <taxon>Bacillati</taxon>
        <taxon>Bacillota</taxon>
        <taxon>Bacilli</taxon>
        <taxon>Bacillales</taxon>
        <taxon>Bacillaceae</taxon>
    </lineage>
</organism>
<dbReference type="OrthoDB" id="9803578at2"/>
<evidence type="ECO:0000313" key="4">
    <source>
        <dbReference type="EMBL" id="SFM36417.1"/>
    </source>
</evidence>
<feature type="signal peptide" evidence="2">
    <location>
        <begin position="1"/>
        <end position="23"/>
    </location>
</feature>
<feature type="domain" description="SLH" evidence="3">
    <location>
        <begin position="504"/>
        <end position="559"/>
    </location>
</feature>
<feature type="domain" description="SLH" evidence="3">
    <location>
        <begin position="560"/>
        <end position="617"/>
    </location>
</feature>
<dbReference type="InterPro" id="IPR050583">
    <property type="entry name" value="Mycobacterial_A85_antigen"/>
</dbReference>
<accession>A0A1I4Q8N6</accession>
<feature type="chain" id="PRO_5011459079" evidence="2">
    <location>
        <begin position="24"/>
        <end position="617"/>
    </location>
</feature>
<dbReference type="InterPro" id="IPR029058">
    <property type="entry name" value="AB_hydrolase_fold"/>
</dbReference>
<feature type="domain" description="SLH" evidence="3">
    <location>
        <begin position="438"/>
        <end position="501"/>
    </location>
</feature>
<sequence length="617" mass="68622">MKKVTGLALLLYFIFSTSSFVSASDSYEVDYDNYEPGVTVEENDDSPTGYYATFIYEDETAAATKVELYSNTFLHFTLEDGFENPYQPKEYEAGMFPAGGNDETTYNQSMEKLDDNLWGARVPLSSGAFTYNFRITNPDGTTTDRLDDPNNSTLTNTATNISSLSSMVYVPYNSDTMGTGEWLDRSVELPNTDHAGTVETVSYTGAAGDDRGLAVYLPEGYDPNREEPYKVLYMSHGASGDDYGNELRWMNEGALANITDNMIADGKTEPFVVVTMNNQDFEWDFDKIEEDQFEHIMPYVETNYNVGNTPENRAYAGLSMGGITTNRMYFNHADKFSYFGIWSYAVTEDELKNINTHSNLEDPSVMIGTGVWDFGLEPVKNLSEVLTEQDIDHDYLEVPGAHDWETWQLLYTAFVEDYLWKSEQGNQGNNGGDDQNGIAQAFEDVNSDYWAQPYINNLYEAGIVKGHTDGTFGPSEDVTRAQFAVMLSRMLGLDVSSAEQTFEDVPAWAADEVNALYDVGIVTGKTDGSFQPQSSITREQMAAMVVRAYEHQGSTAETADVSYEDSESISSYAQSAVEKAASLNLMNGTDDNLFQPKAESTRAQAAKVVSMLYDTLN</sequence>
<reference evidence="4 5" key="1">
    <citation type="submission" date="2016-10" db="EMBL/GenBank/DDBJ databases">
        <authorList>
            <person name="de Groot N.N."/>
        </authorList>
    </citation>
    <scope>NUCLEOTIDE SEQUENCE [LARGE SCALE GENOMIC DNA]</scope>
    <source>
        <strain evidence="4 5">CGMCC 1.6134</strain>
    </source>
</reference>
<dbReference type="Gene3D" id="3.40.50.1820">
    <property type="entry name" value="alpha/beta hydrolase"/>
    <property type="match status" value="1"/>
</dbReference>
<dbReference type="Proteomes" id="UP000199668">
    <property type="component" value="Unassembled WGS sequence"/>
</dbReference>
<dbReference type="STRING" id="266892.SAMN04488054_13810"/>
<keyword evidence="5" id="KW-1185">Reference proteome</keyword>
<dbReference type="SUPFAM" id="SSF53474">
    <property type="entry name" value="alpha/beta-Hydrolases"/>
    <property type="match status" value="1"/>
</dbReference>
<dbReference type="RefSeq" id="WP_090928471.1">
    <property type="nucleotide sequence ID" value="NZ_FOTY01000038.1"/>
</dbReference>
<dbReference type="InterPro" id="IPR001119">
    <property type="entry name" value="SLH_dom"/>
</dbReference>
<dbReference type="PANTHER" id="PTHR48098:SF1">
    <property type="entry name" value="DIACYLGLYCEROL ACYLTRANSFERASE_MYCOLYLTRANSFERASE AG85A"/>
    <property type="match status" value="1"/>
</dbReference>
<gene>
    <name evidence="4" type="ORF">SAMN04488054_13810</name>
</gene>
<dbReference type="InterPro" id="IPR000801">
    <property type="entry name" value="Esterase-like"/>
</dbReference>
<dbReference type="GO" id="GO:0016747">
    <property type="term" value="F:acyltransferase activity, transferring groups other than amino-acyl groups"/>
    <property type="evidence" value="ECO:0007669"/>
    <property type="project" value="TreeGrafter"/>
</dbReference>
<keyword evidence="1 2" id="KW-0732">Signal</keyword>
<dbReference type="Pfam" id="PF00395">
    <property type="entry name" value="SLH"/>
    <property type="match status" value="3"/>
</dbReference>
<evidence type="ECO:0000256" key="2">
    <source>
        <dbReference type="SAM" id="SignalP"/>
    </source>
</evidence>
<dbReference type="AlphaFoldDB" id="A0A1I4Q8N6"/>
<evidence type="ECO:0000256" key="1">
    <source>
        <dbReference type="ARBA" id="ARBA00022729"/>
    </source>
</evidence>
<dbReference type="Pfam" id="PF00756">
    <property type="entry name" value="Esterase"/>
    <property type="match status" value="1"/>
</dbReference>
<dbReference type="PANTHER" id="PTHR48098">
    <property type="entry name" value="ENTEROCHELIN ESTERASE-RELATED"/>
    <property type="match status" value="1"/>
</dbReference>
<protein>
    <submittedName>
        <fullName evidence="4">Enterochelin esterase</fullName>
    </submittedName>
</protein>
<evidence type="ECO:0000259" key="3">
    <source>
        <dbReference type="PROSITE" id="PS51272"/>
    </source>
</evidence>
<evidence type="ECO:0000313" key="5">
    <source>
        <dbReference type="Proteomes" id="UP000199668"/>
    </source>
</evidence>